<dbReference type="STRING" id="300112.A0A4S2JU36"/>
<dbReference type="AlphaFoldDB" id="A0A4S2JU36"/>
<reference evidence="1 2" key="1">
    <citation type="journal article" date="2019" name="Philos. Trans. R. Soc. Lond., B, Biol. Sci.">
        <title>Ant behaviour and brain gene expression of defending hosts depend on the ecological success of the intruding social parasite.</title>
        <authorList>
            <person name="Kaur R."/>
            <person name="Stoldt M."/>
            <person name="Jongepier E."/>
            <person name="Feldmeyer B."/>
            <person name="Menzel F."/>
            <person name="Bornberg-Bauer E."/>
            <person name="Foitzik S."/>
        </authorList>
    </citation>
    <scope>NUCLEOTIDE SEQUENCE [LARGE SCALE GENOMIC DNA]</scope>
    <source>
        <tissue evidence="1">Whole body</tissue>
    </source>
</reference>
<proteinExistence type="predicted"/>
<organism evidence="1 2">
    <name type="scientific">Temnothorax longispinosus</name>
    <dbReference type="NCBI Taxonomy" id="300112"/>
    <lineage>
        <taxon>Eukaryota</taxon>
        <taxon>Metazoa</taxon>
        <taxon>Ecdysozoa</taxon>
        <taxon>Arthropoda</taxon>
        <taxon>Hexapoda</taxon>
        <taxon>Insecta</taxon>
        <taxon>Pterygota</taxon>
        <taxon>Neoptera</taxon>
        <taxon>Endopterygota</taxon>
        <taxon>Hymenoptera</taxon>
        <taxon>Apocrita</taxon>
        <taxon>Aculeata</taxon>
        <taxon>Formicoidea</taxon>
        <taxon>Formicidae</taxon>
        <taxon>Myrmicinae</taxon>
        <taxon>Temnothorax</taxon>
    </lineage>
</organism>
<accession>A0A4S2JU36</accession>
<sequence length="84" mass="10385">MTFLSCDFRVCKNLEKIKIRIRNYYKQRSNLPEWYMNRDPFRPELQELPDLGQGRLIFIMRITLHDPRRHQVSDIFKVKYIEII</sequence>
<evidence type="ECO:0000313" key="2">
    <source>
        <dbReference type="Proteomes" id="UP000310200"/>
    </source>
</evidence>
<keyword evidence="2" id="KW-1185">Reference proteome</keyword>
<evidence type="ECO:0000313" key="1">
    <source>
        <dbReference type="EMBL" id="TGZ40072.1"/>
    </source>
</evidence>
<gene>
    <name evidence="1" type="ORF">DBV15_09316</name>
</gene>
<name>A0A4S2JU36_9HYME</name>
<comment type="caution">
    <text evidence="1">The sequence shown here is derived from an EMBL/GenBank/DDBJ whole genome shotgun (WGS) entry which is preliminary data.</text>
</comment>
<dbReference type="EMBL" id="QBLH01003298">
    <property type="protein sequence ID" value="TGZ40072.1"/>
    <property type="molecule type" value="Genomic_DNA"/>
</dbReference>
<protein>
    <submittedName>
        <fullName evidence="1">Uncharacterized protein</fullName>
    </submittedName>
</protein>
<dbReference type="Proteomes" id="UP000310200">
    <property type="component" value="Unassembled WGS sequence"/>
</dbReference>